<proteinExistence type="inferred from homology"/>
<comment type="similarity">
    <text evidence="1">Belongs to the bacterial ring-hydroxylating dioxygenase beta subunit family.</text>
</comment>
<dbReference type="EMBL" id="BLKY01000001">
    <property type="protein sequence ID" value="GFG85816.1"/>
    <property type="molecule type" value="Genomic_DNA"/>
</dbReference>
<name>A0A7I9YB00_MYCAL</name>
<dbReference type="Proteomes" id="UP000465305">
    <property type="component" value="Unassembled WGS sequence"/>
</dbReference>
<gene>
    <name evidence="3" type="ORF">MALGJ_24920</name>
</gene>
<dbReference type="Pfam" id="PF00866">
    <property type="entry name" value="Ring_hydroxyl_B"/>
    <property type="match status" value="1"/>
</dbReference>
<sequence>MTATERDERAGFPRPSDAARPWELAVLGGDAPRQVRTGKPLPFNDIRHLQAHQFLVDEAYLLDAQRYSEWLDTLTEDIHYFAPVRVTTASGAGFDTSPGMAHFDENKYSLNRRVARFATEHAWTEDPPSRLRHHITNVRTFACDDDAHLIVESAELLFRSRGDVNEAALISCGREDLLRLTDQGWKLARRTIYLDESVLRMQNLAVFL</sequence>
<evidence type="ECO:0000256" key="1">
    <source>
        <dbReference type="ARBA" id="ARBA00009570"/>
    </source>
</evidence>
<dbReference type="NCBIfam" id="NF007479">
    <property type="entry name" value="PRK10069.1"/>
    <property type="match status" value="1"/>
</dbReference>
<organism evidence="3 4">
    <name type="scientific">Mycolicibacter algericus</name>
    <name type="common">Mycobacterium algericum</name>
    <dbReference type="NCBI Taxonomy" id="1288388"/>
    <lineage>
        <taxon>Bacteria</taxon>
        <taxon>Bacillati</taxon>
        <taxon>Actinomycetota</taxon>
        <taxon>Actinomycetes</taxon>
        <taxon>Mycobacteriales</taxon>
        <taxon>Mycobacteriaceae</taxon>
        <taxon>Mycolicibacter</taxon>
    </lineage>
</organism>
<comment type="caution">
    <text evidence="3">The sequence shown here is derived from an EMBL/GenBank/DDBJ whole genome shotgun (WGS) entry which is preliminary data.</text>
</comment>
<keyword evidence="2" id="KW-0560">Oxidoreductase</keyword>
<keyword evidence="3" id="KW-0223">Dioxygenase</keyword>
<evidence type="ECO:0000313" key="4">
    <source>
        <dbReference type="Proteomes" id="UP000465305"/>
    </source>
</evidence>
<dbReference type="InterPro" id="IPR000391">
    <property type="entry name" value="Rng_hydr_dOase-bsu"/>
</dbReference>
<dbReference type="PANTHER" id="PTHR41534">
    <property type="entry name" value="BLR3401 PROTEIN"/>
    <property type="match status" value="1"/>
</dbReference>
<dbReference type="AlphaFoldDB" id="A0A7I9YB00"/>
<dbReference type="GO" id="GO:0019380">
    <property type="term" value="P:3-phenylpropionate catabolic process"/>
    <property type="evidence" value="ECO:0007669"/>
    <property type="project" value="TreeGrafter"/>
</dbReference>
<dbReference type="PANTHER" id="PTHR41534:SF2">
    <property type="entry name" value="3-PHENYLPROPIONATE_CINNAMIC ACID DIOXYGENASE SUBUNIT BETA"/>
    <property type="match status" value="1"/>
</dbReference>
<protein>
    <submittedName>
        <fullName evidence="3">Hypothetical biphenyl dioxygenase beta subunit</fullName>
    </submittedName>
</protein>
<dbReference type="SUPFAM" id="SSF54427">
    <property type="entry name" value="NTF2-like"/>
    <property type="match status" value="1"/>
</dbReference>
<accession>A0A7I9YB00</accession>
<dbReference type="RefSeq" id="WP_083039070.1">
    <property type="nucleotide sequence ID" value="NZ_BLKY01000001.1"/>
</dbReference>
<dbReference type="CDD" id="cd00667">
    <property type="entry name" value="ring_hydroxylating_dioxygenases_beta"/>
    <property type="match status" value="1"/>
</dbReference>
<dbReference type="InterPro" id="IPR032710">
    <property type="entry name" value="NTF2-like_dom_sf"/>
</dbReference>
<dbReference type="Gene3D" id="3.10.450.50">
    <property type="match status" value="1"/>
</dbReference>
<evidence type="ECO:0000313" key="3">
    <source>
        <dbReference type="EMBL" id="GFG85816.1"/>
    </source>
</evidence>
<dbReference type="GO" id="GO:0051213">
    <property type="term" value="F:dioxygenase activity"/>
    <property type="evidence" value="ECO:0007669"/>
    <property type="project" value="UniProtKB-KW"/>
</dbReference>
<evidence type="ECO:0000256" key="2">
    <source>
        <dbReference type="ARBA" id="ARBA00023002"/>
    </source>
</evidence>
<reference evidence="3 4" key="1">
    <citation type="journal article" date="2019" name="Emerg. Microbes Infect.">
        <title>Comprehensive subspecies identification of 175 nontuberculous mycobacteria species based on 7547 genomic profiles.</title>
        <authorList>
            <person name="Matsumoto Y."/>
            <person name="Kinjo T."/>
            <person name="Motooka D."/>
            <person name="Nabeya D."/>
            <person name="Jung N."/>
            <person name="Uechi K."/>
            <person name="Horii T."/>
            <person name="Iida T."/>
            <person name="Fujita J."/>
            <person name="Nakamura S."/>
        </authorList>
    </citation>
    <scope>NUCLEOTIDE SEQUENCE [LARGE SCALE GENOMIC DNA]</scope>
    <source>
        <strain evidence="3 4">JCM 30723</strain>
    </source>
</reference>